<reference evidence="2 3" key="1">
    <citation type="journal article" date="2020" name="Nat. Commun.">
        <title>Genome of Tripterygium wilfordii and identification of cytochrome P450 involved in triptolide biosynthesis.</title>
        <authorList>
            <person name="Tu L."/>
            <person name="Su P."/>
            <person name="Zhang Z."/>
            <person name="Gao L."/>
            <person name="Wang J."/>
            <person name="Hu T."/>
            <person name="Zhou J."/>
            <person name="Zhang Y."/>
            <person name="Zhao Y."/>
            <person name="Liu Y."/>
            <person name="Song Y."/>
            <person name="Tong Y."/>
            <person name="Lu Y."/>
            <person name="Yang J."/>
            <person name="Xu C."/>
            <person name="Jia M."/>
            <person name="Peters R.J."/>
            <person name="Huang L."/>
            <person name="Gao W."/>
        </authorList>
    </citation>
    <scope>NUCLEOTIDE SEQUENCE [LARGE SCALE GENOMIC DNA]</scope>
    <source>
        <strain evidence="3">cv. XIE 37</strain>
        <tissue evidence="2">Leaf</tissue>
    </source>
</reference>
<dbReference type="InParanoid" id="A0A7J7C3X8"/>
<sequence length="395" mass="44289">MHNLKKRRRSDREMETQVRECIKELVKFTLDSYVNGNLGFDLGLSKEFCVNLLMDDPVDPSPQYSSNTDSADSLKGVPCYPLHRHLTSALYHYIVLGEICSTHKCTMLMNEDVHLKQKKNGWNKLIVVLKAISCEFDVEEPFFSLFKDGQKTVEGRCAIGDHDRIKPGALILLNKILVLEVQNVYRYASFSEMLEAETLAKVLPGVNTVEEGVKVYRKFCPEEKESLNGVIAIHVSKVASQPYLSLATMFLGLSYGGVRNLLGLVQTAGTISDGLPPPRSSLLSSFMLPFNPKVKGSVLTTGARALMKHAERSSDRYWGGILGNDYDKNRHAMEVISRLMSNCCWINVHIVPPHGVVFEIRVASGYGARWSKDGNKFIGFLEPYMDDGHSKGWKH</sequence>
<dbReference type="InterPro" id="IPR015947">
    <property type="entry name" value="PUA-like_sf"/>
</dbReference>
<dbReference type="FunCoup" id="A0A7J7C3X8">
    <property type="interactions" value="373"/>
</dbReference>
<accession>A0A7J7C3X8</accession>
<dbReference type="CDD" id="cd06555">
    <property type="entry name" value="ASCH_PF0470_like"/>
    <property type="match status" value="1"/>
</dbReference>
<dbReference type="EMBL" id="JAAARO010000021">
    <property type="protein sequence ID" value="KAF5728808.1"/>
    <property type="molecule type" value="Genomic_DNA"/>
</dbReference>
<dbReference type="SMART" id="SM01022">
    <property type="entry name" value="ASCH"/>
    <property type="match status" value="1"/>
</dbReference>
<keyword evidence="3" id="KW-1185">Reference proteome</keyword>
<dbReference type="InterPro" id="IPR007374">
    <property type="entry name" value="ASCH_domain"/>
</dbReference>
<feature type="domain" description="ASCH" evidence="1">
    <location>
        <begin position="136"/>
        <end position="239"/>
    </location>
</feature>
<organism evidence="2 3">
    <name type="scientific">Tripterygium wilfordii</name>
    <name type="common">Thunder God vine</name>
    <dbReference type="NCBI Taxonomy" id="458696"/>
    <lineage>
        <taxon>Eukaryota</taxon>
        <taxon>Viridiplantae</taxon>
        <taxon>Streptophyta</taxon>
        <taxon>Embryophyta</taxon>
        <taxon>Tracheophyta</taxon>
        <taxon>Spermatophyta</taxon>
        <taxon>Magnoliopsida</taxon>
        <taxon>eudicotyledons</taxon>
        <taxon>Gunneridae</taxon>
        <taxon>Pentapetalae</taxon>
        <taxon>rosids</taxon>
        <taxon>fabids</taxon>
        <taxon>Celastrales</taxon>
        <taxon>Celastraceae</taxon>
        <taxon>Tripterygium</taxon>
    </lineage>
</organism>
<dbReference type="SUPFAM" id="SSF88697">
    <property type="entry name" value="PUA domain-like"/>
    <property type="match status" value="1"/>
</dbReference>
<evidence type="ECO:0000259" key="1">
    <source>
        <dbReference type="SMART" id="SM01022"/>
    </source>
</evidence>
<evidence type="ECO:0000313" key="2">
    <source>
        <dbReference type="EMBL" id="KAF5728808.1"/>
    </source>
</evidence>
<gene>
    <name evidence="2" type="ORF">HS088_TW21G00962</name>
</gene>
<evidence type="ECO:0000313" key="3">
    <source>
        <dbReference type="Proteomes" id="UP000593562"/>
    </source>
</evidence>
<dbReference type="AlphaFoldDB" id="A0A7J7C3X8"/>
<name>A0A7J7C3X8_TRIWF</name>
<dbReference type="PANTHER" id="PTHR34204:SF2">
    <property type="entry name" value="RNA-BINDING ASCH DOMAIN PROTEIN"/>
    <property type="match status" value="1"/>
</dbReference>
<dbReference type="Proteomes" id="UP000593562">
    <property type="component" value="Unassembled WGS sequence"/>
</dbReference>
<proteinExistence type="predicted"/>
<protein>
    <recommendedName>
        <fullName evidence="1">ASCH domain-containing protein</fullName>
    </recommendedName>
</protein>
<dbReference type="Gene3D" id="2.30.130.30">
    <property type="entry name" value="Hypothetical protein"/>
    <property type="match status" value="1"/>
</dbReference>
<comment type="caution">
    <text evidence="2">The sequence shown here is derived from an EMBL/GenBank/DDBJ whole genome shotgun (WGS) entry which is preliminary data.</text>
</comment>
<dbReference type="PANTHER" id="PTHR34204">
    <property type="entry name" value="RNA-BINDING ASCH DOMAIN PROTEIN"/>
    <property type="match status" value="1"/>
</dbReference>
<dbReference type="Pfam" id="PF04266">
    <property type="entry name" value="ASCH"/>
    <property type="match status" value="1"/>
</dbReference>